<evidence type="ECO:0000256" key="5">
    <source>
        <dbReference type="ARBA" id="ARBA00022679"/>
    </source>
</evidence>
<dbReference type="OrthoDB" id="9780487at2"/>
<dbReference type="GO" id="GO:0005524">
    <property type="term" value="F:ATP binding"/>
    <property type="evidence" value="ECO:0007669"/>
    <property type="project" value="UniProtKB-KW"/>
</dbReference>
<sequence length="333" mass="39097">MIINFLIERISWIVLFVFLQALLLFIAYIDSQISFGSLVYYTFLSSVIFLLFLIIRYKRETNFYQQLDKRASYLDESDMPQPLSPFERIISQNLTEQIEQLKQIESDYRTNLEQEKDELLSWIHEVKTPLTAMQLIIDRIDNQKLKADLNYEWLRIHLLLDQQLHKKRMAIIENDLYIEKINLEPIIYQEIKNLKSWCIHKGIGFDIQLNEGEVLTDGKWLAFIIRQLLSNAVKYSENSEIILVSYKELNHTKLKIQDYGRGIDAKDLPRIFEKGFTSTAKHQEQSSTGMGLYLSQQVTNSLHINMKVESTLGEGTTFTLTFPKKNDFVHISD</sequence>
<dbReference type="PANTHER" id="PTHR45453">
    <property type="entry name" value="PHOSPHATE REGULON SENSOR PROTEIN PHOR"/>
    <property type="match status" value="1"/>
</dbReference>
<keyword evidence="4" id="KW-1003">Cell membrane</keyword>
<dbReference type="GO" id="GO:0004721">
    <property type="term" value="F:phosphoprotein phosphatase activity"/>
    <property type="evidence" value="ECO:0007669"/>
    <property type="project" value="TreeGrafter"/>
</dbReference>
<keyword evidence="7" id="KW-0547">Nucleotide-binding</keyword>
<proteinExistence type="predicted"/>
<dbReference type="EC" id="2.7.13.3" evidence="3"/>
<feature type="coiled-coil region" evidence="13">
    <location>
        <begin position="91"/>
        <end position="118"/>
    </location>
</feature>
<keyword evidence="6 14" id="KW-0812">Transmembrane</keyword>
<dbReference type="InterPro" id="IPR050351">
    <property type="entry name" value="BphY/WalK/GraS-like"/>
</dbReference>
<evidence type="ECO:0000256" key="6">
    <source>
        <dbReference type="ARBA" id="ARBA00022692"/>
    </source>
</evidence>
<comment type="catalytic activity">
    <reaction evidence="1">
        <text>ATP + protein L-histidine = ADP + protein N-phospho-L-histidine.</text>
        <dbReference type="EC" id="2.7.13.3"/>
    </reaction>
</comment>
<reference evidence="16 17" key="1">
    <citation type="submission" date="2018-11" db="EMBL/GenBank/DDBJ databases">
        <title>Genomic Encyclopedia of Type Strains, Phase IV (KMG-IV): sequencing the most valuable type-strain genomes for metagenomic binning, comparative biology and taxonomic classification.</title>
        <authorList>
            <person name="Goeker M."/>
        </authorList>
    </citation>
    <scope>NUCLEOTIDE SEQUENCE [LARGE SCALE GENOMIC DNA]</scope>
    <source>
        <strain evidence="16 17">DSM 18090</strain>
    </source>
</reference>
<evidence type="ECO:0000259" key="15">
    <source>
        <dbReference type="PROSITE" id="PS50109"/>
    </source>
</evidence>
<dbReference type="InterPro" id="IPR003594">
    <property type="entry name" value="HATPase_dom"/>
</dbReference>
<evidence type="ECO:0000256" key="9">
    <source>
        <dbReference type="ARBA" id="ARBA00022840"/>
    </source>
</evidence>
<evidence type="ECO:0000256" key="8">
    <source>
        <dbReference type="ARBA" id="ARBA00022777"/>
    </source>
</evidence>
<keyword evidence="13" id="KW-0175">Coiled coil</keyword>
<dbReference type="RefSeq" id="WP_124220537.1">
    <property type="nucleotide sequence ID" value="NZ_RKRF01000008.1"/>
</dbReference>
<evidence type="ECO:0000256" key="3">
    <source>
        <dbReference type="ARBA" id="ARBA00012438"/>
    </source>
</evidence>
<dbReference type="Proteomes" id="UP000276443">
    <property type="component" value="Unassembled WGS sequence"/>
</dbReference>
<evidence type="ECO:0000256" key="13">
    <source>
        <dbReference type="SAM" id="Coils"/>
    </source>
</evidence>
<evidence type="ECO:0000256" key="12">
    <source>
        <dbReference type="ARBA" id="ARBA00023136"/>
    </source>
</evidence>
<dbReference type="EMBL" id="RKRF01000008">
    <property type="protein sequence ID" value="RPF53940.1"/>
    <property type="molecule type" value="Genomic_DNA"/>
</dbReference>
<keyword evidence="12 14" id="KW-0472">Membrane</keyword>
<organism evidence="16 17">
    <name type="scientific">Aquisalibacillus elongatus</name>
    <dbReference type="NCBI Taxonomy" id="485577"/>
    <lineage>
        <taxon>Bacteria</taxon>
        <taxon>Bacillati</taxon>
        <taxon>Bacillota</taxon>
        <taxon>Bacilli</taxon>
        <taxon>Bacillales</taxon>
        <taxon>Bacillaceae</taxon>
        <taxon>Aquisalibacillus</taxon>
    </lineage>
</organism>
<dbReference type="Gene3D" id="3.30.565.10">
    <property type="entry name" value="Histidine kinase-like ATPase, C-terminal domain"/>
    <property type="match status" value="1"/>
</dbReference>
<dbReference type="SUPFAM" id="SSF55874">
    <property type="entry name" value="ATPase domain of HSP90 chaperone/DNA topoisomerase II/histidine kinase"/>
    <property type="match status" value="1"/>
</dbReference>
<evidence type="ECO:0000313" key="16">
    <source>
        <dbReference type="EMBL" id="RPF53940.1"/>
    </source>
</evidence>
<keyword evidence="17" id="KW-1185">Reference proteome</keyword>
<dbReference type="AlphaFoldDB" id="A0A3N5BF84"/>
<feature type="domain" description="Histidine kinase" evidence="15">
    <location>
        <begin position="121"/>
        <end position="326"/>
    </location>
</feature>
<keyword evidence="8 16" id="KW-0418">Kinase</keyword>
<dbReference type="PRINTS" id="PR00344">
    <property type="entry name" value="BCTRLSENSOR"/>
</dbReference>
<feature type="transmembrane region" description="Helical" evidence="14">
    <location>
        <begin position="12"/>
        <end position="29"/>
    </location>
</feature>
<dbReference type="InterPro" id="IPR036890">
    <property type="entry name" value="HATPase_C_sf"/>
</dbReference>
<evidence type="ECO:0000256" key="4">
    <source>
        <dbReference type="ARBA" id="ARBA00022475"/>
    </source>
</evidence>
<dbReference type="InterPro" id="IPR004358">
    <property type="entry name" value="Sig_transdc_His_kin-like_C"/>
</dbReference>
<name>A0A3N5BF84_9BACI</name>
<comment type="caution">
    <text evidence="16">The sequence shown here is derived from an EMBL/GenBank/DDBJ whole genome shotgun (WGS) entry which is preliminary data.</text>
</comment>
<gene>
    <name evidence="16" type="ORF">EDC24_1125</name>
</gene>
<dbReference type="Pfam" id="PF02518">
    <property type="entry name" value="HATPase_c"/>
    <property type="match status" value="1"/>
</dbReference>
<accession>A0A3N5BF84</accession>
<protein>
    <recommendedName>
        <fullName evidence="3">histidine kinase</fullName>
        <ecNumber evidence="3">2.7.13.3</ecNumber>
    </recommendedName>
</protein>
<evidence type="ECO:0000256" key="11">
    <source>
        <dbReference type="ARBA" id="ARBA00023012"/>
    </source>
</evidence>
<dbReference type="GO" id="GO:0000155">
    <property type="term" value="F:phosphorelay sensor kinase activity"/>
    <property type="evidence" value="ECO:0007669"/>
    <property type="project" value="TreeGrafter"/>
</dbReference>
<evidence type="ECO:0000256" key="2">
    <source>
        <dbReference type="ARBA" id="ARBA00004651"/>
    </source>
</evidence>
<feature type="transmembrane region" description="Helical" evidence="14">
    <location>
        <begin position="35"/>
        <end position="55"/>
    </location>
</feature>
<dbReference type="PROSITE" id="PS50109">
    <property type="entry name" value="HIS_KIN"/>
    <property type="match status" value="1"/>
</dbReference>
<evidence type="ECO:0000256" key="7">
    <source>
        <dbReference type="ARBA" id="ARBA00022741"/>
    </source>
</evidence>
<comment type="subcellular location">
    <subcellularLocation>
        <location evidence="2">Cell membrane</location>
        <topology evidence="2">Multi-pass membrane protein</topology>
    </subcellularLocation>
</comment>
<dbReference type="PANTHER" id="PTHR45453:SF2">
    <property type="entry name" value="HISTIDINE KINASE"/>
    <property type="match status" value="1"/>
</dbReference>
<evidence type="ECO:0000256" key="10">
    <source>
        <dbReference type="ARBA" id="ARBA00022989"/>
    </source>
</evidence>
<dbReference type="InterPro" id="IPR005467">
    <property type="entry name" value="His_kinase_dom"/>
</dbReference>
<dbReference type="GO" id="GO:0005886">
    <property type="term" value="C:plasma membrane"/>
    <property type="evidence" value="ECO:0007669"/>
    <property type="project" value="UniProtKB-SubCell"/>
</dbReference>
<keyword evidence="10 14" id="KW-1133">Transmembrane helix</keyword>
<keyword evidence="5" id="KW-0808">Transferase</keyword>
<dbReference type="GO" id="GO:0016036">
    <property type="term" value="P:cellular response to phosphate starvation"/>
    <property type="evidence" value="ECO:0007669"/>
    <property type="project" value="TreeGrafter"/>
</dbReference>
<keyword evidence="9" id="KW-0067">ATP-binding</keyword>
<evidence type="ECO:0000313" key="17">
    <source>
        <dbReference type="Proteomes" id="UP000276443"/>
    </source>
</evidence>
<dbReference type="SMART" id="SM00387">
    <property type="entry name" value="HATPase_c"/>
    <property type="match status" value="1"/>
</dbReference>
<evidence type="ECO:0000256" key="14">
    <source>
        <dbReference type="SAM" id="Phobius"/>
    </source>
</evidence>
<evidence type="ECO:0000256" key="1">
    <source>
        <dbReference type="ARBA" id="ARBA00000085"/>
    </source>
</evidence>
<keyword evidence="11" id="KW-0902">Two-component regulatory system</keyword>